<organism evidence="2 3">
    <name type="scientific">Massilia niabensis</name>
    <dbReference type="NCBI Taxonomy" id="544910"/>
    <lineage>
        <taxon>Bacteria</taxon>
        <taxon>Pseudomonadati</taxon>
        <taxon>Pseudomonadota</taxon>
        <taxon>Betaproteobacteria</taxon>
        <taxon>Burkholderiales</taxon>
        <taxon>Oxalobacteraceae</taxon>
        <taxon>Telluria group</taxon>
        <taxon>Massilia</taxon>
    </lineage>
</organism>
<keyword evidence="1" id="KW-0812">Transmembrane</keyword>
<evidence type="ECO:0000313" key="3">
    <source>
        <dbReference type="Proteomes" id="UP001596050"/>
    </source>
</evidence>
<accession>A0ABW0LD06</accession>
<dbReference type="EMBL" id="JBHSMU010000019">
    <property type="protein sequence ID" value="MFC5462852.1"/>
    <property type="molecule type" value="Genomic_DNA"/>
</dbReference>
<keyword evidence="3" id="KW-1185">Reference proteome</keyword>
<keyword evidence="1" id="KW-0472">Membrane</keyword>
<feature type="transmembrane region" description="Helical" evidence="1">
    <location>
        <begin position="7"/>
        <end position="25"/>
    </location>
</feature>
<keyword evidence="1" id="KW-1133">Transmembrane helix</keyword>
<sequence>MPKLSYWIGQYLIAAVSMFVLLLVIDVLMRGETLERAWPSSLGWAAVASAIFIGSRYRNMRNGIACRACDVLDKK</sequence>
<feature type="transmembrane region" description="Helical" evidence="1">
    <location>
        <begin position="37"/>
        <end position="54"/>
    </location>
</feature>
<gene>
    <name evidence="2" type="ORF">ACFPN5_23845</name>
</gene>
<name>A0ABW0LD06_9BURK</name>
<dbReference type="Proteomes" id="UP001596050">
    <property type="component" value="Unassembled WGS sequence"/>
</dbReference>
<dbReference type="RefSeq" id="WP_379786342.1">
    <property type="nucleotide sequence ID" value="NZ_JBHSMU010000019.1"/>
</dbReference>
<protein>
    <submittedName>
        <fullName evidence="2">Uncharacterized protein</fullName>
    </submittedName>
</protein>
<reference evidence="3" key="1">
    <citation type="journal article" date="2019" name="Int. J. Syst. Evol. Microbiol.">
        <title>The Global Catalogue of Microorganisms (GCM) 10K type strain sequencing project: providing services to taxonomists for standard genome sequencing and annotation.</title>
        <authorList>
            <consortium name="The Broad Institute Genomics Platform"/>
            <consortium name="The Broad Institute Genome Sequencing Center for Infectious Disease"/>
            <person name="Wu L."/>
            <person name="Ma J."/>
        </authorList>
    </citation>
    <scope>NUCLEOTIDE SEQUENCE [LARGE SCALE GENOMIC DNA]</scope>
    <source>
        <strain evidence="3">KACC 12649</strain>
    </source>
</reference>
<evidence type="ECO:0000256" key="1">
    <source>
        <dbReference type="SAM" id="Phobius"/>
    </source>
</evidence>
<proteinExistence type="predicted"/>
<comment type="caution">
    <text evidence="2">The sequence shown here is derived from an EMBL/GenBank/DDBJ whole genome shotgun (WGS) entry which is preliminary data.</text>
</comment>
<evidence type="ECO:0000313" key="2">
    <source>
        <dbReference type="EMBL" id="MFC5462852.1"/>
    </source>
</evidence>